<dbReference type="AlphaFoldDB" id="A0A3S3LZ60"/>
<dbReference type="PROSITE" id="PS51296">
    <property type="entry name" value="RIESKE"/>
    <property type="match status" value="1"/>
</dbReference>
<evidence type="ECO:0000313" key="7">
    <source>
        <dbReference type="EMBL" id="RWR52080.1"/>
    </source>
</evidence>
<keyword evidence="4" id="KW-0408">Iron</keyword>
<dbReference type="PROSITE" id="PS00570">
    <property type="entry name" value="RING_HYDROXYL_ALPHA"/>
    <property type="match status" value="1"/>
</dbReference>
<organism evidence="7 8">
    <name type="scientific">Paenirhodobacter huangdaonensis</name>
    <dbReference type="NCBI Taxonomy" id="2501515"/>
    <lineage>
        <taxon>Bacteria</taxon>
        <taxon>Pseudomonadati</taxon>
        <taxon>Pseudomonadota</taxon>
        <taxon>Alphaproteobacteria</taxon>
        <taxon>Rhodobacterales</taxon>
        <taxon>Rhodobacter group</taxon>
        <taxon>Paenirhodobacter</taxon>
    </lineage>
</organism>
<keyword evidence="2" id="KW-0479">Metal-binding</keyword>
<dbReference type="InterPro" id="IPR017941">
    <property type="entry name" value="Rieske_2Fe-2S"/>
</dbReference>
<dbReference type="GO" id="GO:0005506">
    <property type="term" value="F:iron ion binding"/>
    <property type="evidence" value="ECO:0007669"/>
    <property type="project" value="InterPro"/>
</dbReference>
<dbReference type="InterPro" id="IPR050584">
    <property type="entry name" value="Cholesterol_7-desaturase"/>
</dbReference>
<dbReference type="InterPro" id="IPR036922">
    <property type="entry name" value="Rieske_2Fe-2S_sf"/>
</dbReference>
<evidence type="ECO:0000256" key="1">
    <source>
        <dbReference type="ARBA" id="ARBA00022714"/>
    </source>
</evidence>
<evidence type="ECO:0000256" key="4">
    <source>
        <dbReference type="ARBA" id="ARBA00023004"/>
    </source>
</evidence>
<dbReference type="PANTHER" id="PTHR21266:SF60">
    <property type="entry name" value="3-KETOSTEROID-9-ALPHA-MONOOXYGENASE, OXYGENASE COMPONENT"/>
    <property type="match status" value="1"/>
</dbReference>
<keyword evidence="1" id="KW-0001">2Fe-2S</keyword>
<feature type="domain" description="Rieske" evidence="6">
    <location>
        <begin position="7"/>
        <end position="110"/>
    </location>
</feature>
<evidence type="ECO:0000256" key="3">
    <source>
        <dbReference type="ARBA" id="ARBA00023002"/>
    </source>
</evidence>
<evidence type="ECO:0000313" key="8">
    <source>
        <dbReference type="Proteomes" id="UP000288071"/>
    </source>
</evidence>
<reference evidence="8" key="1">
    <citation type="submission" date="2019-01" db="EMBL/GenBank/DDBJ databases">
        <title>Sinorhodobacter populi sp. nov. isolated from the symptomatic bark tissue of Populus euramericana canker.</title>
        <authorList>
            <person name="Li Y."/>
        </authorList>
    </citation>
    <scope>NUCLEOTIDE SEQUENCE [LARGE SCALE GENOMIC DNA]</scope>
    <source>
        <strain evidence="8">CGMCC 1.12963</strain>
    </source>
</reference>
<dbReference type="Proteomes" id="UP000288071">
    <property type="component" value="Unassembled WGS sequence"/>
</dbReference>
<name>A0A3S3LZ60_9RHOB</name>
<proteinExistence type="predicted"/>
<dbReference type="Pfam" id="PF00355">
    <property type="entry name" value="Rieske"/>
    <property type="match status" value="1"/>
</dbReference>
<protein>
    <submittedName>
        <fullName evidence="7">Rieske (2Fe-2S) protein</fullName>
    </submittedName>
</protein>
<dbReference type="SUPFAM" id="SSF50022">
    <property type="entry name" value="ISP domain"/>
    <property type="match status" value="1"/>
</dbReference>
<dbReference type="PANTHER" id="PTHR21266">
    <property type="entry name" value="IRON-SULFUR DOMAIN CONTAINING PROTEIN"/>
    <property type="match status" value="1"/>
</dbReference>
<dbReference type="CDD" id="cd03469">
    <property type="entry name" value="Rieske_RO_Alpha_N"/>
    <property type="match status" value="1"/>
</dbReference>
<keyword evidence="8" id="KW-1185">Reference proteome</keyword>
<keyword evidence="3" id="KW-0560">Oxidoreductase</keyword>
<evidence type="ECO:0000256" key="5">
    <source>
        <dbReference type="ARBA" id="ARBA00023014"/>
    </source>
</evidence>
<dbReference type="Gene3D" id="2.102.10.10">
    <property type="entry name" value="Rieske [2Fe-2S] iron-sulphur domain"/>
    <property type="match status" value="1"/>
</dbReference>
<dbReference type="GO" id="GO:0051537">
    <property type="term" value="F:2 iron, 2 sulfur cluster binding"/>
    <property type="evidence" value="ECO:0007669"/>
    <property type="project" value="UniProtKB-KW"/>
</dbReference>
<evidence type="ECO:0000259" key="6">
    <source>
        <dbReference type="PROSITE" id="PS51296"/>
    </source>
</evidence>
<gene>
    <name evidence="7" type="ORF">EOW66_09945</name>
</gene>
<dbReference type="EMBL" id="SAVA01000005">
    <property type="protein sequence ID" value="RWR52080.1"/>
    <property type="molecule type" value="Genomic_DNA"/>
</dbReference>
<sequence length="215" mass="22847">MTGTQWLPLALARDIAPGTSAGTTAEGAEIVVWRDADGRAHAWEDRCPHRGMKMSFGFVRGDHIACLYHGWEFDTGGTCRKIPAHPELEVPGSICVPRYGCTETGAMIWAALPLGAETGELPALPDAVPVRSITIEAGLISVANMLLNEENAVIEGALATLDSRHGPLAIGVQPIRPGAVVLHITTRPGASAETLLAICDWAETLRRTVEKEIAA</sequence>
<dbReference type="RefSeq" id="WP_128156220.1">
    <property type="nucleotide sequence ID" value="NZ_JBHSOM010000006.1"/>
</dbReference>
<comment type="caution">
    <text evidence="7">The sequence shown here is derived from an EMBL/GenBank/DDBJ whole genome shotgun (WGS) entry which is preliminary data.</text>
</comment>
<dbReference type="GO" id="GO:0016491">
    <property type="term" value="F:oxidoreductase activity"/>
    <property type="evidence" value="ECO:0007669"/>
    <property type="project" value="UniProtKB-KW"/>
</dbReference>
<accession>A0A3S3LZ60</accession>
<keyword evidence="5" id="KW-0411">Iron-sulfur</keyword>
<dbReference type="InterPro" id="IPR015881">
    <property type="entry name" value="ARHD_Rieske_2Fe_2S"/>
</dbReference>
<evidence type="ECO:0000256" key="2">
    <source>
        <dbReference type="ARBA" id="ARBA00022723"/>
    </source>
</evidence>
<reference evidence="7 8" key="2">
    <citation type="submission" date="2019-01" db="EMBL/GenBank/DDBJ databases">
        <title>Sinorhodobacter populi sp. nov. isolated from the symptomatic bark tissue of Populus euramericana canker.</title>
        <authorList>
            <person name="Xu G."/>
        </authorList>
    </citation>
    <scope>NUCLEOTIDE SEQUENCE [LARGE SCALE GENOMIC DNA]</scope>
    <source>
        <strain evidence="7 8">CGMCC 1.12963</strain>
    </source>
</reference>